<dbReference type="GO" id="GO:0004672">
    <property type="term" value="F:protein kinase activity"/>
    <property type="evidence" value="ECO:0007669"/>
    <property type="project" value="InterPro"/>
</dbReference>
<dbReference type="STRING" id="6265.A0A0B2V2I1"/>
<name>A0A0B2V2I1_TOXCA</name>
<dbReference type="OrthoDB" id="2687620at2759"/>
<dbReference type="SUPFAM" id="SSF56112">
    <property type="entry name" value="Protein kinase-like (PK-like)"/>
    <property type="match status" value="1"/>
</dbReference>
<keyword evidence="2" id="KW-0808">Transferase</keyword>
<keyword evidence="2" id="KW-0418">Kinase</keyword>
<dbReference type="Gene3D" id="1.10.510.10">
    <property type="entry name" value="Transferase(Phosphotransferase) domain 1"/>
    <property type="match status" value="1"/>
</dbReference>
<feature type="domain" description="Protein kinase" evidence="1">
    <location>
        <begin position="1"/>
        <end position="165"/>
    </location>
</feature>
<dbReference type="InterPro" id="IPR000719">
    <property type="entry name" value="Prot_kinase_dom"/>
</dbReference>
<gene>
    <name evidence="2" type="primary">Ttbk1</name>
    <name evidence="2" type="ORF">Tcan_15132</name>
</gene>
<dbReference type="PROSITE" id="PS50011">
    <property type="entry name" value="PROTEIN_KINASE_DOM"/>
    <property type="match status" value="1"/>
</dbReference>
<feature type="non-terminal residue" evidence="2">
    <location>
        <position position="1"/>
    </location>
</feature>
<protein>
    <submittedName>
        <fullName evidence="2">Tau-tubulin kinase 1</fullName>
    </submittedName>
</protein>
<dbReference type="EMBL" id="JPKZ01002259">
    <property type="protein sequence ID" value="KHN77651.1"/>
    <property type="molecule type" value="Genomic_DNA"/>
</dbReference>
<evidence type="ECO:0000259" key="1">
    <source>
        <dbReference type="PROSITE" id="PS50011"/>
    </source>
</evidence>
<evidence type="ECO:0000313" key="2">
    <source>
        <dbReference type="EMBL" id="KHN77651.1"/>
    </source>
</evidence>
<keyword evidence="3" id="KW-1185">Reference proteome</keyword>
<sequence>CGFISRDIKPGNFAVGLREDMQHKTIFLLDFGLAKRYSDRDGNAYASRGVVGWRGTTRYGSLKAHERLDLSRRDDVESWFYLLVEITAGTLPWRHVSDRNNVRAAKLMARNASRIHLLHNCPKQYDRLLTAIDAMVFEDEPHYQQMYTILENVCKQNGIDVHSCFDWEQEDSSRRPQMKRSATASGDTAIIFDEDDEVNTSCDSPETYTSM</sequence>
<dbReference type="InterPro" id="IPR050235">
    <property type="entry name" value="CK1_Ser-Thr_kinase"/>
</dbReference>
<proteinExistence type="predicted"/>
<organism evidence="2 3">
    <name type="scientific">Toxocara canis</name>
    <name type="common">Canine roundworm</name>
    <dbReference type="NCBI Taxonomy" id="6265"/>
    <lineage>
        <taxon>Eukaryota</taxon>
        <taxon>Metazoa</taxon>
        <taxon>Ecdysozoa</taxon>
        <taxon>Nematoda</taxon>
        <taxon>Chromadorea</taxon>
        <taxon>Rhabditida</taxon>
        <taxon>Spirurina</taxon>
        <taxon>Ascaridomorpha</taxon>
        <taxon>Ascaridoidea</taxon>
        <taxon>Toxocaridae</taxon>
        <taxon>Toxocara</taxon>
    </lineage>
</organism>
<dbReference type="OMA" id="PDDSHAD"/>
<dbReference type="PANTHER" id="PTHR11909">
    <property type="entry name" value="CASEIN KINASE-RELATED"/>
    <property type="match status" value="1"/>
</dbReference>
<reference evidence="2 3" key="1">
    <citation type="submission" date="2014-11" db="EMBL/GenBank/DDBJ databases">
        <title>Genetic blueprint of the zoonotic pathogen Toxocara canis.</title>
        <authorList>
            <person name="Zhu X.-Q."/>
            <person name="Korhonen P.K."/>
            <person name="Cai H."/>
            <person name="Young N.D."/>
            <person name="Nejsum P."/>
            <person name="von Samson-Himmelstjerna G."/>
            <person name="Boag P.R."/>
            <person name="Tan P."/>
            <person name="Li Q."/>
            <person name="Min J."/>
            <person name="Yang Y."/>
            <person name="Wang X."/>
            <person name="Fang X."/>
            <person name="Hall R.S."/>
            <person name="Hofmann A."/>
            <person name="Sternberg P.W."/>
            <person name="Jex A.R."/>
            <person name="Gasser R.B."/>
        </authorList>
    </citation>
    <scope>NUCLEOTIDE SEQUENCE [LARGE SCALE GENOMIC DNA]</scope>
    <source>
        <strain evidence="2">PN_DK_2014</strain>
    </source>
</reference>
<dbReference type="AlphaFoldDB" id="A0A0B2V2I1"/>
<accession>A0A0B2V2I1</accession>
<evidence type="ECO:0000313" key="3">
    <source>
        <dbReference type="Proteomes" id="UP000031036"/>
    </source>
</evidence>
<comment type="caution">
    <text evidence="2">The sequence shown here is derived from an EMBL/GenBank/DDBJ whole genome shotgun (WGS) entry which is preliminary data.</text>
</comment>
<dbReference type="InterPro" id="IPR011009">
    <property type="entry name" value="Kinase-like_dom_sf"/>
</dbReference>
<dbReference type="GO" id="GO:0005524">
    <property type="term" value="F:ATP binding"/>
    <property type="evidence" value="ECO:0007669"/>
    <property type="project" value="InterPro"/>
</dbReference>
<dbReference type="Proteomes" id="UP000031036">
    <property type="component" value="Unassembled WGS sequence"/>
</dbReference>